<comment type="caution">
    <text evidence="9">The sequence shown here is derived from an EMBL/GenBank/DDBJ whole genome shotgun (WGS) entry which is preliminary data.</text>
</comment>
<reference evidence="9" key="1">
    <citation type="submission" date="2016-10" db="EMBL/GenBank/DDBJ databases">
        <title>Sequence of Gallionella enrichment culture.</title>
        <authorList>
            <person name="Poehlein A."/>
            <person name="Muehling M."/>
            <person name="Daniel R."/>
        </authorList>
    </citation>
    <scope>NUCLEOTIDE SEQUENCE</scope>
</reference>
<dbReference type="InterPro" id="IPR000515">
    <property type="entry name" value="MetI-like"/>
</dbReference>
<organism evidence="9">
    <name type="scientific">mine drainage metagenome</name>
    <dbReference type="NCBI Taxonomy" id="410659"/>
    <lineage>
        <taxon>unclassified sequences</taxon>
        <taxon>metagenomes</taxon>
        <taxon>ecological metagenomes</taxon>
    </lineage>
</organism>
<evidence type="ECO:0000256" key="3">
    <source>
        <dbReference type="ARBA" id="ARBA00022475"/>
    </source>
</evidence>
<feature type="transmembrane region" description="Helical" evidence="7">
    <location>
        <begin position="179"/>
        <end position="200"/>
    </location>
</feature>
<evidence type="ECO:0000256" key="2">
    <source>
        <dbReference type="ARBA" id="ARBA00022448"/>
    </source>
</evidence>
<feature type="transmembrane region" description="Helical" evidence="7">
    <location>
        <begin position="16"/>
        <end position="35"/>
    </location>
</feature>
<dbReference type="PANTHER" id="PTHR30151">
    <property type="entry name" value="ALKANE SULFONATE ABC TRANSPORTER-RELATED, MEMBRANE SUBUNIT"/>
    <property type="match status" value="1"/>
</dbReference>
<accession>A0A1J5QUB9</accession>
<gene>
    <name evidence="9" type="primary">ssuC_16</name>
    <name evidence="9" type="ORF">GALL_308640</name>
</gene>
<feature type="transmembrane region" description="Helical" evidence="7">
    <location>
        <begin position="114"/>
        <end position="133"/>
    </location>
</feature>
<proteinExistence type="predicted"/>
<keyword evidence="6 7" id="KW-0472">Membrane</keyword>
<feature type="transmembrane region" description="Helical" evidence="7">
    <location>
        <begin position="234"/>
        <end position="257"/>
    </location>
</feature>
<dbReference type="EMBL" id="MLJW01000431">
    <property type="protein sequence ID" value="OIQ87257.1"/>
    <property type="molecule type" value="Genomic_DNA"/>
</dbReference>
<evidence type="ECO:0000256" key="5">
    <source>
        <dbReference type="ARBA" id="ARBA00022989"/>
    </source>
</evidence>
<feature type="transmembrane region" description="Helical" evidence="7">
    <location>
        <begin position="139"/>
        <end position="158"/>
    </location>
</feature>
<name>A0A1J5QUB9_9ZZZZ</name>
<keyword evidence="3" id="KW-1003">Cell membrane</keyword>
<dbReference type="PANTHER" id="PTHR30151:SF25">
    <property type="entry name" value="TAURINE TRANSPORT SYSTEM PERMEASE PROTEIN TAUC"/>
    <property type="match status" value="1"/>
</dbReference>
<evidence type="ECO:0000256" key="7">
    <source>
        <dbReference type="SAM" id="Phobius"/>
    </source>
</evidence>
<keyword evidence="4 7" id="KW-0812">Transmembrane</keyword>
<evidence type="ECO:0000256" key="6">
    <source>
        <dbReference type="ARBA" id="ARBA00023136"/>
    </source>
</evidence>
<dbReference type="FunFam" id="1.10.3720.10:FF:000003">
    <property type="entry name" value="Aliphatic sulfonate ABC transporter permease"/>
    <property type="match status" value="1"/>
</dbReference>
<keyword evidence="5 7" id="KW-1133">Transmembrane helix</keyword>
<evidence type="ECO:0000256" key="1">
    <source>
        <dbReference type="ARBA" id="ARBA00004651"/>
    </source>
</evidence>
<evidence type="ECO:0000259" key="8">
    <source>
        <dbReference type="PROSITE" id="PS50928"/>
    </source>
</evidence>
<dbReference type="GO" id="GO:0005886">
    <property type="term" value="C:plasma membrane"/>
    <property type="evidence" value="ECO:0007669"/>
    <property type="project" value="UniProtKB-SubCell"/>
</dbReference>
<comment type="subcellular location">
    <subcellularLocation>
        <location evidence="1">Cell membrane</location>
        <topology evidence="1">Multi-pass membrane protein</topology>
    </subcellularLocation>
</comment>
<dbReference type="AlphaFoldDB" id="A0A1J5QUB9"/>
<dbReference type="GO" id="GO:0010438">
    <property type="term" value="P:cellular response to sulfur starvation"/>
    <property type="evidence" value="ECO:0007669"/>
    <property type="project" value="TreeGrafter"/>
</dbReference>
<keyword evidence="2" id="KW-0813">Transport</keyword>
<dbReference type="Pfam" id="PF00528">
    <property type="entry name" value="BPD_transp_1"/>
    <property type="match status" value="1"/>
</dbReference>
<feature type="transmembrane region" description="Helical" evidence="7">
    <location>
        <begin position="81"/>
        <end position="102"/>
    </location>
</feature>
<dbReference type="CDD" id="cd06261">
    <property type="entry name" value="TM_PBP2"/>
    <property type="match status" value="1"/>
</dbReference>
<evidence type="ECO:0000256" key="4">
    <source>
        <dbReference type="ARBA" id="ARBA00022692"/>
    </source>
</evidence>
<dbReference type="GO" id="GO:0055085">
    <property type="term" value="P:transmembrane transport"/>
    <property type="evidence" value="ECO:0007669"/>
    <property type="project" value="InterPro"/>
</dbReference>
<dbReference type="SUPFAM" id="SSF161098">
    <property type="entry name" value="MetI-like"/>
    <property type="match status" value="1"/>
</dbReference>
<sequence>MPARADDRYGLPPQGGAWPLSLAVLAALLALWWAAARFGWVSPLFLPGPGRVWRTFLWLCSDQATGGGLAGHVLASLGRVLGAFLLAVAIALPLGLGMGLNRLLRAGLDPLLEFYRPLPPLAYLPLTVLWLGIGEAQKLLLLTLAMAPPLALAARAGVRAVAVEQLHAAYAMGASRRQALLWVVLPAALPDILIGLRIGLGFGWTTLVAAEMVAAERGLGQMVLNASNFLRTDIMMVGILVIGLIAMAFDGAMRLLARRLTPWHGKQ</sequence>
<protein>
    <submittedName>
        <fullName evidence="9">Putative aliphatic sulfonates transport permease protein SsuC</fullName>
    </submittedName>
</protein>
<dbReference type="PROSITE" id="PS50928">
    <property type="entry name" value="ABC_TM1"/>
    <property type="match status" value="1"/>
</dbReference>
<dbReference type="InterPro" id="IPR035906">
    <property type="entry name" value="MetI-like_sf"/>
</dbReference>
<dbReference type="Gene3D" id="1.10.3720.10">
    <property type="entry name" value="MetI-like"/>
    <property type="match status" value="1"/>
</dbReference>
<evidence type="ECO:0000313" key="9">
    <source>
        <dbReference type="EMBL" id="OIQ87257.1"/>
    </source>
</evidence>
<feature type="domain" description="ABC transmembrane type-1" evidence="8">
    <location>
        <begin position="73"/>
        <end position="253"/>
    </location>
</feature>